<dbReference type="EMBL" id="VUMB01000017">
    <property type="protein sequence ID" value="MSS40572.1"/>
    <property type="molecule type" value="Genomic_DNA"/>
</dbReference>
<dbReference type="AlphaFoldDB" id="A0A844F3K0"/>
<feature type="chain" id="PRO_5039124815" description="Alternate signal-mediated exported protein, CPF_0494 family" evidence="1">
    <location>
        <begin position="33"/>
        <end position="254"/>
    </location>
</feature>
<reference evidence="2 3" key="1">
    <citation type="submission" date="2019-08" db="EMBL/GenBank/DDBJ databases">
        <title>In-depth cultivation of the pig gut microbiome towards novel bacterial diversity and tailored functional studies.</title>
        <authorList>
            <person name="Wylensek D."/>
            <person name="Hitch T.C.A."/>
            <person name="Clavel T."/>
        </authorList>
    </citation>
    <scope>NUCLEOTIDE SEQUENCE [LARGE SCALE GENOMIC DNA]</scope>
    <source>
        <strain evidence="2 3">BL-389-WT-3D</strain>
    </source>
</reference>
<evidence type="ECO:0000256" key="1">
    <source>
        <dbReference type="SAM" id="SignalP"/>
    </source>
</evidence>
<name>A0A844F3K0_CLOSV</name>
<dbReference type="RefSeq" id="WP_009248358.1">
    <property type="nucleotide sequence ID" value="NZ_AP024846.1"/>
</dbReference>
<proteinExistence type="predicted"/>
<comment type="caution">
    <text evidence="2">The sequence shown here is derived from an EMBL/GenBank/DDBJ whole genome shotgun (WGS) entry which is preliminary data.</text>
</comment>
<gene>
    <name evidence="2" type="ORF">FYJ37_09430</name>
</gene>
<organism evidence="2 3">
    <name type="scientific">Clostridium scindens (strain JCM 10418 / VPI 12708)</name>
    <dbReference type="NCBI Taxonomy" id="29347"/>
    <lineage>
        <taxon>Bacteria</taxon>
        <taxon>Bacillati</taxon>
        <taxon>Bacillota</taxon>
        <taxon>Clostridia</taxon>
        <taxon>Lachnospirales</taxon>
        <taxon>Lachnospiraceae</taxon>
    </lineage>
</organism>
<dbReference type="Proteomes" id="UP000462363">
    <property type="component" value="Unassembled WGS sequence"/>
</dbReference>
<evidence type="ECO:0000313" key="3">
    <source>
        <dbReference type="Proteomes" id="UP000462363"/>
    </source>
</evidence>
<keyword evidence="1" id="KW-0732">Signal</keyword>
<feature type="signal peptide" evidence="1">
    <location>
        <begin position="1"/>
        <end position="32"/>
    </location>
</feature>
<accession>A0A844F3K0</accession>
<protein>
    <recommendedName>
        <fullName evidence="4">Alternate signal-mediated exported protein, CPF_0494 family</fullName>
    </recommendedName>
</protein>
<evidence type="ECO:0008006" key="4">
    <source>
        <dbReference type="Google" id="ProtNLM"/>
    </source>
</evidence>
<sequence>MNNKKRTSRSNHKTTMALLALAIILLAASALGSTRAALTYFSENYTAQLEVSHIGVTLVENGKNISSRDYAGSGDAWKESQGELLKDMLGKDEKVALGKKYEEKLTVKNSGAIDEYVRVSIVKSWTDKDGNKVTSLSPKLIDLGLTGNGWIKDENNSTEERIMLYYPRVLKSGEMAPIFADSIRIDDAVANKVTEETRIEDGHTVITTTFNYDGVNFNLEAEVDAVQTHNAKDAIKSAWGIDVNVASDGTISLQ</sequence>
<evidence type="ECO:0000313" key="2">
    <source>
        <dbReference type="EMBL" id="MSS40572.1"/>
    </source>
</evidence>